<dbReference type="EMBL" id="FQXK01000008">
    <property type="protein sequence ID" value="SHH89926.1"/>
    <property type="molecule type" value="Genomic_DNA"/>
</dbReference>
<evidence type="ECO:0000313" key="3">
    <source>
        <dbReference type="Proteomes" id="UP000184278"/>
    </source>
</evidence>
<sequence length="71" mass="7941">MKIDPRINKYLEKNNLIQRKCAGCGRVLPKDAKFCTVCGTEVKDSAICPMCLEQKGEDDVFCDVCGTLLDR</sequence>
<accession>A0A1M5WQQ0</accession>
<organism evidence="2 3">
    <name type="scientific">Butyrivibrio fibrisolvens DSM 3071</name>
    <dbReference type="NCBI Taxonomy" id="1121131"/>
    <lineage>
        <taxon>Bacteria</taxon>
        <taxon>Bacillati</taxon>
        <taxon>Bacillota</taxon>
        <taxon>Clostridia</taxon>
        <taxon>Lachnospirales</taxon>
        <taxon>Lachnospiraceae</taxon>
        <taxon>Butyrivibrio</taxon>
    </lineage>
</organism>
<dbReference type="SUPFAM" id="SSF161187">
    <property type="entry name" value="YfgJ-like"/>
    <property type="match status" value="1"/>
</dbReference>
<proteinExistence type="predicted"/>
<dbReference type="Proteomes" id="UP000184278">
    <property type="component" value="Unassembled WGS sequence"/>
</dbReference>
<dbReference type="Pfam" id="PF12773">
    <property type="entry name" value="DZR"/>
    <property type="match status" value="1"/>
</dbReference>
<feature type="domain" description="DZANK-type" evidence="1">
    <location>
        <begin position="21"/>
        <end position="66"/>
    </location>
</feature>
<dbReference type="RefSeq" id="WP_073386163.1">
    <property type="nucleotide sequence ID" value="NZ_FQXK01000008.1"/>
</dbReference>
<dbReference type="AlphaFoldDB" id="A0A1M5WQQ0"/>
<evidence type="ECO:0000259" key="1">
    <source>
        <dbReference type="Pfam" id="PF12773"/>
    </source>
</evidence>
<keyword evidence="3" id="KW-1185">Reference proteome</keyword>
<dbReference type="OrthoDB" id="9788304at2"/>
<gene>
    <name evidence="2" type="ORF">SAMN02745229_01125</name>
</gene>
<protein>
    <submittedName>
        <fullName evidence="2">Double zinc ribbon</fullName>
    </submittedName>
</protein>
<name>A0A1M5WQQ0_BUTFI</name>
<dbReference type="InterPro" id="IPR025874">
    <property type="entry name" value="DZR"/>
</dbReference>
<dbReference type="STRING" id="1121131.SAMN02745229_01125"/>
<reference evidence="3" key="1">
    <citation type="submission" date="2016-11" db="EMBL/GenBank/DDBJ databases">
        <authorList>
            <person name="Varghese N."/>
            <person name="Submissions S."/>
        </authorList>
    </citation>
    <scope>NUCLEOTIDE SEQUENCE [LARGE SCALE GENOMIC DNA]</scope>
    <source>
        <strain evidence="3">DSM 3071</strain>
    </source>
</reference>
<evidence type="ECO:0000313" key="2">
    <source>
        <dbReference type="EMBL" id="SHH89926.1"/>
    </source>
</evidence>
<dbReference type="GeneID" id="89509585"/>